<evidence type="ECO:0000256" key="2">
    <source>
        <dbReference type="ARBA" id="ARBA00020355"/>
    </source>
</evidence>
<keyword evidence="6 8" id="KW-0547">Nucleotide-binding</keyword>
<comment type="subunit">
    <text evidence="8">Tetramer, composed of 2 regulatory (R) and 2 catalytic (C) subunits. In the presence of cAMP it dissociates into 2 active monomeric C subunits and an R dimer.</text>
</comment>
<dbReference type="GO" id="GO:0034236">
    <property type="term" value="F:protein kinase A catalytic subunit binding"/>
    <property type="evidence" value="ECO:0007669"/>
    <property type="project" value="TreeGrafter"/>
</dbReference>
<dbReference type="InterPro" id="IPR018488">
    <property type="entry name" value="cNMP-bd_CS"/>
</dbReference>
<dbReference type="SUPFAM" id="SSF51206">
    <property type="entry name" value="cAMP-binding domain-like"/>
    <property type="match status" value="2"/>
</dbReference>
<dbReference type="EMBL" id="HG937694">
    <property type="protein sequence ID" value="CDP37608.1"/>
    <property type="molecule type" value="Genomic_DNA"/>
</dbReference>
<gene>
    <name evidence="12" type="ORF">GNLVRS02_ARAD1D15356g</name>
</gene>
<evidence type="ECO:0000256" key="7">
    <source>
        <dbReference type="ARBA" id="ARBA00023149"/>
    </source>
</evidence>
<evidence type="ECO:0000256" key="4">
    <source>
        <dbReference type="ARBA" id="ARBA00022566"/>
    </source>
</evidence>
<dbReference type="PhylomeDB" id="A0A060T9H9"/>
<dbReference type="CDD" id="cd00038">
    <property type="entry name" value="CAP_ED"/>
    <property type="match status" value="2"/>
</dbReference>
<dbReference type="GO" id="GO:0005829">
    <property type="term" value="C:cytosol"/>
    <property type="evidence" value="ECO:0007669"/>
    <property type="project" value="TreeGrafter"/>
</dbReference>
<dbReference type="AlphaFoldDB" id="A0A060T9H9"/>
<evidence type="ECO:0000256" key="6">
    <source>
        <dbReference type="ARBA" id="ARBA00022741"/>
    </source>
</evidence>
<evidence type="ECO:0000256" key="1">
    <source>
        <dbReference type="ARBA" id="ARBA00005753"/>
    </source>
</evidence>
<feature type="binding site" evidence="9">
    <location>
        <position position="225"/>
    </location>
    <ligand>
        <name>3',5'-cyclic AMP</name>
        <dbReference type="ChEBI" id="CHEBI:58165"/>
        <label>1</label>
    </ligand>
</feature>
<reference evidence="12" key="1">
    <citation type="submission" date="2014-02" db="EMBL/GenBank/DDBJ databases">
        <authorList>
            <person name="Genoscope - CEA"/>
        </authorList>
    </citation>
    <scope>NUCLEOTIDE SEQUENCE</scope>
    <source>
        <strain evidence="12">LS3</strain>
    </source>
</reference>
<sequence length="393" mass="43836">MSLPKDYVDELNVLNQKVLREQPTNVIQFCADYFNRRLKEQKTNHREDTGSPGDIPTSTRTSFTAPVFNTNSFKQPFVSEEAKDDVCPLASDSGRGSKIARTDYVPQGFNVGRRSSVSAESLAPDVNKQAEESVLKPRAAENWSPEQLARLKQSVAGNFLFANLDDDERDIVLGSLQERTFEKGSYIIKQGDEGDYFYVVESGSVNYYKDNEFVNSSGAGSSFGELALMYNAPRAASVVANSDCVLWALDRLTFKRIVLDTTSRKRQKYEKFLREVPVLSSLNSYELSRIADALDSEVYEPGQAVIREGDHGDNFYLIESGTAEVTRKDQGKVKELKEGDYFGEVALLNDLPRQATVSASNKLRVATLGKSGFQRLLGKQVVDILTQQDPTRL</sequence>
<dbReference type="PROSITE" id="PS50042">
    <property type="entry name" value="CNMP_BINDING_3"/>
    <property type="match status" value="2"/>
</dbReference>
<organism evidence="12">
    <name type="scientific">Blastobotrys adeninivorans</name>
    <name type="common">Yeast</name>
    <name type="synonym">Arxula adeninivorans</name>
    <dbReference type="NCBI Taxonomy" id="409370"/>
    <lineage>
        <taxon>Eukaryota</taxon>
        <taxon>Fungi</taxon>
        <taxon>Dikarya</taxon>
        <taxon>Ascomycota</taxon>
        <taxon>Saccharomycotina</taxon>
        <taxon>Dipodascomycetes</taxon>
        <taxon>Dipodascales</taxon>
        <taxon>Trichomonascaceae</taxon>
        <taxon>Blastobotrys</taxon>
    </lineage>
</organism>
<dbReference type="InterPro" id="IPR050503">
    <property type="entry name" value="cAMP-dep_PK_reg_su-like"/>
</dbReference>
<feature type="binding site" evidence="9">
    <location>
        <position position="344"/>
    </location>
    <ligand>
        <name>3',5'-cyclic AMP</name>
        <dbReference type="ChEBI" id="CHEBI:58165"/>
        <label>2</label>
    </ligand>
</feature>
<dbReference type="InterPro" id="IPR018490">
    <property type="entry name" value="cNMP-bd_dom_sf"/>
</dbReference>
<dbReference type="InterPro" id="IPR003117">
    <property type="entry name" value="cAMP_dep_PK_reg_su_I/II_a/b"/>
</dbReference>
<dbReference type="Gene3D" id="1.20.890.10">
    <property type="entry name" value="cAMP-dependent protein kinase regulatory subunit, dimerization-anchoring domain"/>
    <property type="match status" value="1"/>
</dbReference>
<protein>
    <recommendedName>
        <fullName evidence="2 8">cAMP-dependent protein kinase regulatory subunit</fullName>
    </recommendedName>
</protein>
<dbReference type="GO" id="GO:0005634">
    <property type="term" value="C:nucleus"/>
    <property type="evidence" value="ECO:0007669"/>
    <property type="project" value="TreeGrafter"/>
</dbReference>
<dbReference type="PROSITE" id="PS00888">
    <property type="entry name" value="CNMP_BINDING_1"/>
    <property type="match status" value="2"/>
</dbReference>
<reference evidence="12" key="2">
    <citation type="submission" date="2014-06" db="EMBL/GenBank/DDBJ databases">
        <title>The complete genome of Blastobotrys (Arxula) adeninivorans LS3 - a yeast of biotechnological interest.</title>
        <authorList>
            <person name="Kunze G."/>
            <person name="Gaillardin C."/>
            <person name="Czernicka M."/>
            <person name="Durrens P."/>
            <person name="Martin T."/>
            <person name="Boer E."/>
            <person name="Gabaldon T."/>
            <person name="Cruz J."/>
            <person name="Talla E."/>
            <person name="Marck C."/>
            <person name="Goffeau A."/>
            <person name="Barbe V."/>
            <person name="Baret P."/>
            <person name="Baronian K."/>
            <person name="Beier S."/>
            <person name="Bleykasten C."/>
            <person name="Bode R."/>
            <person name="Casaregola S."/>
            <person name="Despons L."/>
            <person name="Fairhead C."/>
            <person name="Giersberg M."/>
            <person name="Gierski P."/>
            <person name="Hahnel U."/>
            <person name="Hartmann A."/>
            <person name="Jankowska D."/>
            <person name="Jubin C."/>
            <person name="Jung P."/>
            <person name="Lafontaine I."/>
            <person name="Leh-Louis V."/>
            <person name="Lemaire M."/>
            <person name="Marcet-Houben M."/>
            <person name="Mascher M."/>
            <person name="Morel G."/>
            <person name="Richard G.-F."/>
            <person name="Riechen J."/>
            <person name="Sacerdot C."/>
            <person name="Sarkar A."/>
            <person name="Savel G."/>
            <person name="Schacherer J."/>
            <person name="Sherman D."/>
            <person name="Straub M.-L."/>
            <person name="Stein N."/>
            <person name="Thierry A."/>
            <person name="Trautwein-Schult A."/>
            <person name="Westhof E."/>
            <person name="Worch S."/>
            <person name="Dujon B."/>
            <person name="Souciet J.-L."/>
            <person name="Wincker P."/>
            <person name="Scholz U."/>
            <person name="Neuveglise N."/>
        </authorList>
    </citation>
    <scope>NUCLEOTIDE SEQUENCE</scope>
    <source>
        <strain evidence="12">LS3</strain>
    </source>
</reference>
<keyword evidence="7 8" id="KW-0114">cAMP</keyword>
<dbReference type="PANTHER" id="PTHR11635">
    <property type="entry name" value="CAMP-DEPENDENT PROTEIN KINASE REGULATORY CHAIN"/>
    <property type="match status" value="1"/>
</dbReference>
<dbReference type="PROSITE" id="PS00889">
    <property type="entry name" value="CNMP_BINDING_2"/>
    <property type="match status" value="2"/>
</dbReference>
<dbReference type="GO" id="GO:0033554">
    <property type="term" value="P:cellular response to stress"/>
    <property type="evidence" value="ECO:0007669"/>
    <property type="project" value="UniProtKB-ARBA"/>
</dbReference>
<comment type="similarity">
    <text evidence="1 8">Belongs to the cAMP-dependent kinase regulatory chain family.</text>
</comment>
<evidence type="ECO:0000256" key="10">
    <source>
        <dbReference type="SAM" id="MobiDB-lite"/>
    </source>
</evidence>
<name>A0A060T9H9_BLAAD</name>
<dbReference type="GO" id="GO:0030552">
    <property type="term" value="F:cAMP binding"/>
    <property type="evidence" value="ECO:0007669"/>
    <property type="project" value="UniProtKB-KW"/>
</dbReference>
<dbReference type="GO" id="GO:0005952">
    <property type="term" value="C:cAMP-dependent protein kinase complex"/>
    <property type="evidence" value="ECO:0007669"/>
    <property type="project" value="InterPro"/>
</dbReference>
<feature type="domain" description="Cyclic nucleotide-binding" evidence="11">
    <location>
        <begin position="278"/>
        <end position="379"/>
    </location>
</feature>
<feature type="domain" description="Cyclic nucleotide-binding" evidence="11">
    <location>
        <begin position="160"/>
        <end position="275"/>
    </location>
</feature>
<accession>A0A060T9H9</accession>
<feature type="binding site" evidence="9">
    <location>
        <position position="353"/>
    </location>
    <ligand>
        <name>3',5'-cyclic AMP</name>
        <dbReference type="ChEBI" id="CHEBI:58165"/>
        <label>2</label>
    </ligand>
</feature>
<dbReference type="SMART" id="SM00394">
    <property type="entry name" value="RIIa"/>
    <property type="match status" value="1"/>
</dbReference>
<dbReference type="GO" id="GO:0004862">
    <property type="term" value="F:cAMP-dependent protein kinase inhibitor activity"/>
    <property type="evidence" value="ECO:0007669"/>
    <property type="project" value="TreeGrafter"/>
</dbReference>
<evidence type="ECO:0000256" key="5">
    <source>
        <dbReference type="ARBA" id="ARBA00022737"/>
    </source>
</evidence>
<dbReference type="InterPro" id="IPR014710">
    <property type="entry name" value="RmlC-like_jellyroll"/>
</dbReference>
<dbReference type="CDD" id="cd12098">
    <property type="entry name" value="DD_R_ScPKA-like"/>
    <property type="match status" value="1"/>
</dbReference>
<dbReference type="InterPro" id="IPR012198">
    <property type="entry name" value="cAMP_dep_PK_reg_su"/>
</dbReference>
<dbReference type="FunFam" id="2.60.120.10:FF:000039">
    <property type="entry name" value="cAMP-dependent protein kinase regulatory subunit"/>
    <property type="match status" value="1"/>
</dbReference>
<keyword evidence="5" id="KW-0677">Repeat</keyword>
<evidence type="ECO:0000256" key="9">
    <source>
        <dbReference type="PIRSR" id="PIRSR000548-1"/>
    </source>
</evidence>
<dbReference type="PANTHER" id="PTHR11635:SF152">
    <property type="entry name" value="CAMP-DEPENDENT PROTEIN KINASE TYPE I REGULATORY SUBUNIT-RELATED"/>
    <property type="match status" value="1"/>
</dbReference>
<dbReference type="PRINTS" id="PR00103">
    <property type="entry name" value="CAMPKINASE"/>
</dbReference>
<dbReference type="Gene3D" id="2.60.120.10">
    <property type="entry name" value="Jelly Rolls"/>
    <property type="match status" value="2"/>
</dbReference>
<dbReference type="PIRSF" id="PIRSF000548">
    <property type="entry name" value="PK_regulatory"/>
    <property type="match status" value="1"/>
</dbReference>
<evidence type="ECO:0000256" key="3">
    <source>
        <dbReference type="ARBA" id="ARBA00022553"/>
    </source>
</evidence>
<dbReference type="Pfam" id="PF02197">
    <property type="entry name" value="RIIa"/>
    <property type="match status" value="1"/>
</dbReference>
<dbReference type="Pfam" id="PF00027">
    <property type="entry name" value="cNMP_binding"/>
    <property type="match status" value="2"/>
</dbReference>
<dbReference type="SMART" id="SM00100">
    <property type="entry name" value="cNMP"/>
    <property type="match status" value="2"/>
</dbReference>
<feature type="binding site" evidence="9">
    <location>
        <position position="234"/>
    </location>
    <ligand>
        <name>3',5'-cyclic AMP</name>
        <dbReference type="ChEBI" id="CHEBI:58165"/>
        <label>1</label>
    </ligand>
</feature>
<keyword evidence="3" id="KW-0597">Phosphoprotein</keyword>
<feature type="region of interest" description="Disordered" evidence="10">
    <location>
        <begin position="41"/>
        <end position="62"/>
    </location>
</feature>
<evidence type="ECO:0000259" key="11">
    <source>
        <dbReference type="PROSITE" id="PS50042"/>
    </source>
</evidence>
<evidence type="ECO:0000256" key="8">
    <source>
        <dbReference type="PIRNR" id="PIRNR000548"/>
    </source>
</evidence>
<dbReference type="SUPFAM" id="SSF47391">
    <property type="entry name" value="Dimerization-anchoring domain of cAMP-dependent PK regulatory subunit"/>
    <property type="match status" value="1"/>
</dbReference>
<proteinExistence type="inferred from homology"/>
<keyword evidence="4 8" id="KW-0116">cAMP-binding</keyword>
<evidence type="ECO:0000313" key="12">
    <source>
        <dbReference type="EMBL" id="CDP37608.1"/>
    </source>
</evidence>
<dbReference type="InterPro" id="IPR000595">
    <property type="entry name" value="cNMP-bd_dom"/>
</dbReference>